<evidence type="ECO:0000256" key="6">
    <source>
        <dbReference type="ARBA" id="ARBA00023002"/>
    </source>
</evidence>
<dbReference type="GO" id="GO:0005739">
    <property type="term" value="C:mitochondrion"/>
    <property type="evidence" value="ECO:0007669"/>
    <property type="project" value="UniProtKB-SubCell"/>
</dbReference>
<dbReference type="Pfam" id="PF00465">
    <property type="entry name" value="Fe-ADH"/>
    <property type="match status" value="1"/>
</dbReference>
<evidence type="ECO:0000256" key="3">
    <source>
        <dbReference type="ARBA" id="ARBA00004173"/>
    </source>
</evidence>
<keyword evidence="5" id="KW-0809">Transit peptide</keyword>
<dbReference type="GO" id="GO:0004022">
    <property type="term" value="F:alcohol dehydrogenase (NAD+) activity"/>
    <property type="evidence" value="ECO:0007669"/>
    <property type="project" value="InterPro"/>
</dbReference>
<comment type="similarity">
    <text evidence="4">Belongs to the iron-containing alcohol dehydrogenase family. Hydroxyacid-oxoacid transhydrogenase subfamily.</text>
</comment>
<accession>A0A1D8NIK7</accession>
<dbReference type="eggNOG" id="KOG3857">
    <property type="taxonomic scope" value="Eukaryota"/>
</dbReference>
<dbReference type="GeneID" id="2911563"/>
<name>A0A1D8NIK7_YARLL</name>
<dbReference type="FunFam" id="3.40.50.1970:FF:000003">
    <property type="entry name" value="Alcohol dehydrogenase, iron-containing"/>
    <property type="match status" value="1"/>
</dbReference>
<dbReference type="PANTHER" id="PTHR11496:SF83">
    <property type="entry name" value="HYDROXYACID-OXOACID TRANSHYDROGENASE, MITOCHONDRIAL"/>
    <property type="match status" value="1"/>
</dbReference>
<evidence type="ECO:0000313" key="12">
    <source>
        <dbReference type="Proteomes" id="UP000182444"/>
    </source>
</evidence>
<comment type="catalytic activity">
    <reaction evidence="1">
        <text>(S)-3-hydroxybutanoate + 2-oxoglutarate = (R)-2-hydroxyglutarate + acetoacetate</text>
        <dbReference type="Rhea" id="RHEA:23048"/>
        <dbReference type="ChEBI" id="CHEBI:11047"/>
        <dbReference type="ChEBI" id="CHEBI:13705"/>
        <dbReference type="ChEBI" id="CHEBI:15801"/>
        <dbReference type="ChEBI" id="CHEBI:16810"/>
        <dbReference type="EC" id="1.1.99.24"/>
    </reaction>
</comment>
<dbReference type="Gene3D" id="3.40.50.1970">
    <property type="match status" value="1"/>
</dbReference>
<comment type="catalytic activity">
    <reaction evidence="8">
        <text>4-hydroxybutanoate + 2-oxoglutarate = (R)-2-hydroxyglutarate + succinate semialdehyde</text>
        <dbReference type="Rhea" id="RHEA:24734"/>
        <dbReference type="ChEBI" id="CHEBI:15801"/>
        <dbReference type="ChEBI" id="CHEBI:16724"/>
        <dbReference type="ChEBI" id="CHEBI:16810"/>
        <dbReference type="ChEBI" id="CHEBI:57706"/>
        <dbReference type="EC" id="1.1.99.24"/>
    </reaction>
</comment>
<evidence type="ECO:0000256" key="8">
    <source>
        <dbReference type="ARBA" id="ARBA00049496"/>
    </source>
</evidence>
<protein>
    <submittedName>
        <fullName evidence="11">Uncharacterized protein</fullName>
    </submittedName>
</protein>
<evidence type="ECO:0000256" key="4">
    <source>
        <dbReference type="ARBA" id="ARBA00010005"/>
    </source>
</evidence>
<dbReference type="InterPro" id="IPR056798">
    <property type="entry name" value="ADH_Fe_C"/>
</dbReference>
<dbReference type="InterPro" id="IPR001670">
    <property type="entry name" value="ADH_Fe/GldA"/>
</dbReference>
<dbReference type="Gene3D" id="1.20.1090.10">
    <property type="entry name" value="Dehydroquinate synthase-like - alpha domain"/>
    <property type="match status" value="1"/>
</dbReference>
<evidence type="ECO:0000313" key="11">
    <source>
        <dbReference type="EMBL" id="AOW05471.1"/>
    </source>
</evidence>
<evidence type="ECO:0000259" key="9">
    <source>
        <dbReference type="Pfam" id="PF00465"/>
    </source>
</evidence>
<evidence type="ECO:0000256" key="1">
    <source>
        <dbReference type="ARBA" id="ARBA00000813"/>
    </source>
</evidence>
<keyword evidence="6" id="KW-0560">Oxidoreductase</keyword>
<dbReference type="SUPFAM" id="SSF56796">
    <property type="entry name" value="Dehydroquinate synthase-like"/>
    <property type="match status" value="1"/>
</dbReference>
<feature type="domain" description="Fe-containing alcohol dehydrogenase-like C-terminal" evidence="10">
    <location>
        <begin position="292"/>
        <end position="461"/>
    </location>
</feature>
<comment type="cofactor">
    <cofactor evidence="2">
        <name>Fe(2+)</name>
        <dbReference type="ChEBI" id="CHEBI:29033"/>
    </cofactor>
</comment>
<dbReference type="GO" id="GO:0047988">
    <property type="term" value="F:hydroxyacid-oxoacid transhydrogenase activity"/>
    <property type="evidence" value="ECO:0007669"/>
    <property type="project" value="UniProtKB-EC"/>
</dbReference>
<dbReference type="Pfam" id="PF25137">
    <property type="entry name" value="ADH_Fe_C"/>
    <property type="match status" value="1"/>
</dbReference>
<dbReference type="InterPro" id="IPR039697">
    <property type="entry name" value="Alcohol_dehydrogenase_Fe"/>
</dbReference>
<comment type="subcellular location">
    <subcellularLocation>
        <location evidence="3">Mitochondrion</location>
    </subcellularLocation>
</comment>
<keyword evidence="7" id="KW-0496">Mitochondrion</keyword>
<evidence type="ECO:0000256" key="2">
    <source>
        <dbReference type="ARBA" id="ARBA00001954"/>
    </source>
</evidence>
<dbReference type="FunFam" id="1.20.1090.10:FF:000003">
    <property type="entry name" value="Probable hydroxyacid-oxoacid transhydrogenase, mitochondrial"/>
    <property type="match status" value="1"/>
</dbReference>
<dbReference type="EMBL" id="CP017557">
    <property type="protein sequence ID" value="AOW05471.1"/>
    <property type="molecule type" value="Genomic_DNA"/>
</dbReference>
<evidence type="ECO:0000256" key="7">
    <source>
        <dbReference type="ARBA" id="ARBA00023128"/>
    </source>
</evidence>
<organism evidence="11 12">
    <name type="scientific">Yarrowia lipolytica</name>
    <name type="common">Candida lipolytica</name>
    <dbReference type="NCBI Taxonomy" id="4952"/>
    <lineage>
        <taxon>Eukaryota</taxon>
        <taxon>Fungi</taxon>
        <taxon>Dikarya</taxon>
        <taxon>Ascomycota</taxon>
        <taxon>Saccharomycotina</taxon>
        <taxon>Dipodascomycetes</taxon>
        <taxon>Dipodascales</taxon>
        <taxon>Dipodascales incertae sedis</taxon>
        <taxon>Yarrowia</taxon>
    </lineage>
</organism>
<dbReference type="VEuPathDB" id="FungiDB:YALI1_E19014g"/>
<dbReference type="KEGG" id="yli:2911563"/>
<gene>
    <name evidence="11" type="ORF">YALI1_E19014g</name>
</gene>
<evidence type="ECO:0000256" key="5">
    <source>
        <dbReference type="ARBA" id="ARBA00022946"/>
    </source>
</evidence>
<dbReference type="RefSeq" id="XP_503997.2">
    <property type="nucleotide sequence ID" value="XM_503997.3"/>
</dbReference>
<reference evidence="11 12" key="1">
    <citation type="journal article" date="2016" name="PLoS ONE">
        <title>Sequence Assembly of Yarrowia lipolytica Strain W29/CLIB89 Shows Transposable Element Diversity.</title>
        <authorList>
            <person name="Magnan C."/>
            <person name="Yu J."/>
            <person name="Chang I."/>
            <person name="Jahn E."/>
            <person name="Kanomata Y."/>
            <person name="Wu J."/>
            <person name="Zeller M."/>
            <person name="Oakes M."/>
            <person name="Baldi P."/>
            <person name="Sandmeyer S."/>
        </authorList>
    </citation>
    <scope>NUCLEOTIDE SEQUENCE [LARGE SCALE GENOMIC DNA]</scope>
    <source>
        <strain evidence="12">CLIB89(W29)</strain>
    </source>
</reference>
<dbReference type="AlphaFoldDB" id="A0A1D8NIK7"/>
<dbReference type="PANTHER" id="PTHR11496">
    <property type="entry name" value="ALCOHOL DEHYDROGENASE"/>
    <property type="match status" value="1"/>
</dbReference>
<dbReference type="CDD" id="cd08190">
    <property type="entry name" value="HOT"/>
    <property type="match status" value="1"/>
</dbReference>
<sequence>MVKTSTNLARNVLRAIQANPPPGLEVNGITSHNFGAYQRAFTPMVMQGAGHRNYASDHKETEYAFQMAASNIRYGPGVTAEVGYDFKNMRIDRVAVFTDKNLLNTPAVKTALQSLDKCGIKYDLYSDVCVEPKEPSVLDAIAWGRAKQPKAYLAIGGGSVMDTAKMANLYQCFPDAELLDFVNAPIGKAQPIDIDLKPLIAVPTTAGTGSETTGTAIFDLVSRKAKTGIANRALKPLLGIVDPLNSATMPEQVKAASGLDVLCHSLESYTAIPYQQRTPRPSNPNMRPAYQGSNPIADIFSLEGLRLAIEYLPRSCADPEDMEAHSNMLLGSTLAGVGFGNAGVHICHGLSYPISGMNTSYYHPDYHTDHPLVPHGISVAVTAPSVFKFTAPSDPERHLKAASLFGVDVSNVKRESAGEVLAEAIQEFMFTKLKHQPRGVSALGYKRSDISALVDGAVPQRRVLDLAPGIHGVEEAEVREALTSILEDAWEY</sequence>
<evidence type="ECO:0000259" key="10">
    <source>
        <dbReference type="Pfam" id="PF25137"/>
    </source>
</evidence>
<dbReference type="Proteomes" id="UP000182444">
    <property type="component" value="Chromosome 1E"/>
</dbReference>
<proteinExistence type="inferred from homology"/>
<dbReference type="GO" id="GO:0046872">
    <property type="term" value="F:metal ion binding"/>
    <property type="evidence" value="ECO:0007669"/>
    <property type="project" value="InterPro"/>
</dbReference>
<dbReference type="VEuPathDB" id="FungiDB:YALI0_E15818g"/>
<feature type="domain" description="Alcohol dehydrogenase iron-type/glycerol dehydrogenase GldA" evidence="9">
    <location>
        <begin position="70"/>
        <end position="243"/>
    </location>
</feature>
<dbReference type="InterPro" id="IPR042157">
    <property type="entry name" value="HOT"/>
</dbReference>